<organism evidence="1">
    <name type="scientific">Streptomyces sp. R11</name>
    <dbReference type="NCBI Taxonomy" id="3238625"/>
    <lineage>
        <taxon>Bacteria</taxon>
        <taxon>Bacillati</taxon>
        <taxon>Actinomycetota</taxon>
        <taxon>Actinomycetes</taxon>
        <taxon>Kitasatosporales</taxon>
        <taxon>Streptomycetaceae</taxon>
        <taxon>Streptomyces</taxon>
    </lineage>
</organism>
<dbReference type="InterPro" id="IPR036736">
    <property type="entry name" value="ACP-like_sf"/>
</dbReference>
<dbReference type="Gene3D" id="1.10.1200.10">
    <property type="entry name" value="ACP-like"/>
    <property type="match status" value="1"/>
</dbReference>
<dbReference type="AlphaFoldDB" id="A0AB39NCH8"/>
<protein>
    <submittedName>
        <fullName evidence="1">Acyl carrier protein</fullName>
    </submittedName>
</protein>
<reference evidence="1" key="1">
    <citation type="submission" date="2024-07" db="EMBL/GenBank/DDBJ databases">
        <authorList>
            <person name="Yu S.T."/>
        </authorList>
    </citation>
    <scope>NUCLEOTIDE SEQUENCE</scope>
    <source>
        <strain evidence="1">R11</strain>
    </source>
</reference>
<dbReference type="EMBL" id="CP163432">
    <property type="protein sequence ID" value="XDQ15944.1"/>
    <property type="molecule type" value="Genomic_DNA"/>
</dbReference>
<proteinExistence type="predicted"/>
<sequence>MTNTTTVDDFTASFLAVLDHFYRNSKNSSRLIRMEDRIAEDLEFDSLAALELLVTLEERWNVTLVGTADVVEIVTVADLHDLLLRSFESEDPPETLFISGELMQQFNVRASCRRTLE</sequence>
<name>A0AB39NCH8_9ACTN</name>
<evidence type="ECO:0000313" key="1">
    <source>
        <dbReference type="EMBL" id="XDQ15944.1"/>
    </source>
</evidence>
<dbReference type="RefSeq" id="WP_369275868.1">
    <property type="nucleotide sequence ID" value="NZ_CP163432.1"/>
</dbReference>
<dbReference type="SUPFAM" id="SSF47336">
    <property type="entry name" value="ACP-like"/>
    <property type="match status" value="1"/>
</dbReference>
<accession>A0AB39NCH8</accession>
<gene>
    <name evidence="1" type="ORF">AB5J55_43390</name>
</gene>